<dbReference type="STRING" id="33881.NS184_10695"/>
<dbReference type="CDD" id="cd00158">
    <property type="entry name" value="RHOD"/>
    <property type="match status" value="1"/>
</dbReference>
<proteinExistence type="predicted"/>
<dbReference type="PANTHER" id="PTHR10953">
    <property type="entry name" value="UBIQUITIN-ACTIVATING ENZYME E1"/>
    <property type="match status" value="1"/>
</dbReference>
<feature type="region of interest" description="Disordered" evidence="1">
    <location>
        <begin position="234"/>
        <end position="253"/>
    </location>
</feature>
<dbReference type="GO" id="GO:0016779">
    <property type="term" value="F:nucleotidyltransferase activity"/>
    <property type="evidence" value="ECO:0007669"/>
    <property type="project" value="TreeGrafter"/>
</dbReference>
<comment type="caution">
    <text evidence="3">The sequence shown here is derived from an EMBL/GenBank/DDBJ whole genome shotgun (WGS) entry which is preliminary data.</text>
</comment>
<organism evidence="3 4">
    <name type="scientific">Curtobacterium luteum</name>
    <dbReference type="NCBI Taxonomy" id="33881"/>
    <lineage>
        <taxon>Bacteria</taxon>
        <taxon>Bacillati</taxon>
        <taxon>Actinomycetota</taxon>
        <taxon>Actinomycetes</taxon>
        <taxon>Micrococcales</taxon>
        <taxon>Microbacteriaceae</taxon>
        <taxon>Curtobacterium</taxon>
    </lineage>
</organism>
<dbReference type="RefSeq" id="WP_058726096.1">
    <property type="nucleotide sequence ID" value="NZ_LDQC01000058.1"/>
</dbReference>
<protein>
    <recommendedName>
        <fullName evidence="2">Rhodanese domain-containing protein</fullName>
    </recommendedName>
</protein>
<dbReference type="Pfam" id="PF00581">
    <property type="entry name" value="Rhodanese"/>
    <property type="match status" value="1"/>
</dbReference>
<feature type="compositionally biased region" description="Basic and acidic residues" evidence="1">
    <location>
        <begin position="234"/>
        <end position="243"/>
    </location>
</feature>
<sequence length="366" mass="37073">MTAPVDARRALTSRTAALEGAGERALAALGDASVLVVGAGGLGAPVLQYLAGAGLRRLTVVDHDVVDPSNLARQVLFGLADVGRPKAEVAAERLRAVDPSLEVVALPAAFAPEQVAGHDVVVDAADSVVVTRSVSDACASHGIPFVWGTVLGYDGQVSVFHDAGVDPVDFHDLHPDVLPDEGSCALDGVLPALCGAVGSVMAAQVTALVAGLGEPLLGRVLTVDARRWRWTESPLRRGPDSRRPAPAADTEPETIAPSALAAALGAEALRAGAGAGAGAGAARFVLVDVRTPEERATGIIAGSTTPEALRPDGRTVVAVCASGRRATAYARTLDRPVVVLDGGIAAWSAEGQPTVESDAGAATMTE</sequence>
<dbReference type="SUPFAM" id="SSF69572">
    <property type="entry name" value="Activating enzymes of the ubiquitin-like proteins"/>
    <property type="match status" value="1"/>
</dbReference>
<dbReference type="InterPro" id="IPR036873">
    <property type="entry name" value="Rhodanese-like_dom_sf"/>
</dbReference>
<evidence type="ECO:0000259" key="2">
    <source>
        <dbReference type="PROSITE" id="PS50206"/>
    </source>
</evidence>
<dbReference type="EMBL" id="LDQC01000058">
    <property type="protein sequence ID" value="KTR05230.1"/>
    <property type="molecule type" value="Genomic_DNA"/>
</dbReference>
<dbReference type="InterPro" id="IPR035985">
    <property type="entry name" value="Ubiquitin-activating_enz"/>
</dbReference>
<evidence type="ECO:0000256" key="1">
    <source>
        <dbReference type="SAM" id="MobiDB-lite"/>
    </source>
</evidence>
<dbReference type="SMART" id="SM00450">
    <property type="entry name" value="RHOD"/>
    <property type="match status" value="1"/>
</dbReference>
<dbReference type="PANTHER" id="PTHR10953:SF102">
    <property type="entry name" value="ADENYLYLTRANSFERASE AND SULFURTRANSFERASE MOCS3"/>
    <property type="match status" value="1"/>
</dbReference>
<dbReference type="SUPFAM" id="SSF52821">
    <property type="entry name" value="Rhodanese/Cell cycle control phosphatase"/>
    <property type="match status" value="1"/>
</dbReference>
<dbReference type="InterPro" id="IPR000594">
    <property type="entry name" value="ThiF_NAD_FAD-bd"/>
</dbReference>
<evidence type="ECO:0000313" key="4">
    <source>
        <dbReference type="Proteomes" id="UP000078252"/>
    </source>
</evidence>
<dbReference type="Pfam" id="PF00899">
    <property type="entry name" value="ThiF"/>
    <property type="match status" value="1"/>
</dbReference>
<accession>A0A175RNB7</accession>
<dbReference type="Proteomes" id="UP000078252">
    <property type="component" value="Unassembled WGS sequence"/>
</dbReference>
<reference evidence="3 4" key="1">
    <citation type="journal article" date="2016" name="Front. Microbiol.">
        <title>Genomic Resource of Rice Seed Associated Bacteria.</title>
        <authorList>
            <person name="Midha S."/>
            <person name="Bansal K."/>
            <person name="Sharma S."/>
            <person name="Kumar N."/>
            <person name="Patil P.P."/>
            <person name="Chaudhry V."/>
            <person name="Patil P.B."/>
        </authorList>
    </citation>
    <scope>NUCLEOTIDE SEQUENCE [LARGE SCALE GENOMIC DNA]</scope>
    <source>
        <strain evidence="3 4">NS184</strain>
    </source>
</reference>
<dbReference type="GO" id="GO:0008146">
    <property type="term" value="F:sulfotransferase activity"/>
    <property type="evidence" value="ECO:0007669"/>
    <property type="project" value="TreeGrafter"/>
</dbReference>
<dbReference type="GO" id="GO:0004792">
    <property type="term" value="F:thiosulfate-cyanide sulfurtransferase activity"/>
    <property type="evidence" value="ECO:0007669"/>
    <property type="project" value="TreeGrafter"/>
</dbReference>
<dbReference type="PROSITE" id="PS50206">
    <property type="entry name" value="RHODANESE_3"/>
    <property type="match status" value="1"/>
</dbReference>
<dbReference type="GO" id="GO:0005829">
    <property type="term" value="C:cytosol"/>
    <property type="evidence" value="ECO:0007669"/>
    <property type="project" value="TreeGrafter"/>
</dbReference>
<gene>
    <name evidence="3" type="ORF">NS184_10695</name>
</gene>
<dbReference type="InterPro" id="IPR001763">
    <property type="entry name" value="Rhodanese-like_dom"/>
</dbReference>
<dbReference type="PATRIC" id="fig|33881.3.peg.2485"/>
<dbReference type="CDD" id="cd00757">
    <property type="entry name" value="ThiF_MoeB_HesA_family"/>
    <property type="match status" value="1"/>
</dbReference>
<feature type="domain" description="Rhodanese" evidence="2">
    <location>
        <begin position="280"/>
        <end position="356"/>
    </location>
</feature>
<dbReference type="OrthoDB" id="9804286at2"/>
<name>A0A175RNB7_9MICO</name>
<dbReference type="Gene3D" id="3.40.50.720">
    <property type="entry name" value="NAD(P)-binding Rossmann-like Domain"/>
    <property type="match status" value="1"/>
</dbReference>
<dbReference type="GO" id="GO:0008641">
    <property type="term" value="F:ubiquitin-like modifier activating enzyme activity"/>
    <property type="evidence" value="ECO:0007669"/>
    <property type="project" value="InterPro"/>
</dbReference>
<evidence type="ECO:0000313" key="3">
    <source>
        <dbReference type="EMBL" id="KTR05230.1"/>
    </source>
</evidence>
<dbReference type="Gene3D" id="3.40.250.10">
    <property type="entry name" value="Rhodanese-like domain"/>
    <property type="match status" value="1"/>
</dbReference>
<dbReference type="AlphaFoldDB" id="A0A175RNB7"/>
<dbReference type="InterPro" id="IPR045886">
    <property type="entry name" value="ThiF/MoeB/HesA"/>
</dbReference>